<reference evidence="1" key="2">
    <citation type="journal article" date="2015" name="Fish Shellfish Immunol.">
        <title>Early steps in the European eel (Anguilla anguilla)-Vibrio vulnificus interaction in the gills: Role of the RtxA13 toxin.</title>
        <authorList>
            <person name="Callol A."/>
            <person name="Pajuelo D."/>
            <person name="Ebbesson L."/>
            <person name="Teles M."/>
            <person name="MacKenzie S."/>
            <person name="Amaro C."/>
        </authorList>
    </citation>
    <scope>NUCLEOTIDE SEQUENCE</scope>
</reference>
<protein>
    <submittedName>
        <fullName evidence="1">Uncharacterized protein</fullName>
    </submittedName>
</protein>
<accession>A0A0E9WFH6</accession>
<proteinExistence type="predicted"/>
<sequence>MHLKTGCVKSRYVRHFILFYFFAVRDSEWPLIFSHERKVKCNNLPF</sequence>
<evidence type="ECO:0000313" key="1">
    <source>
        <dbReference type="EMBL" id="JAH89051.1"/>
    </source>
</evidence>
<dbReference type="EMBL" id="GBXM01019526">
    <property type="protein sequence ID" value="JAH89051.1"/>
    <property type="molecule type" value="Transcribed_RNA"/>
</dbReference>
<organism evidence="1">
    <name type="scientific">Anguilla anguilla</name>
    <name type="common">European freshwater eel</name>
    <name type="synonym">Muraena anguilla</name>
    <dbReference type="NCBI Taxonomy" id="7936"/>
    <lineage>
        <taxon>Eukaryota</taxon>
        <taxon>Metazoa</taxon>
        <taxon>Chordata</taxon>
        <taxon>Craniata</taxon>
        <taxon>Vertebrata</taxon>
        <taxon>Euteleostomi</taxon>
        <taxon>Actinopterygii</taxon>
        <taxon>Neopterygii</taxon>
        <taxon>Teleostei</taxon>
        <taxon>Anguilliformes</taxon>
        <taxon>Anguillidae</taxon>
        <taxon>Anguilla</taxon>
    </lineage>
</organism>
<reference evidence="1" key="1">
    <citation type="submission" date="2014-11" db="EMBL/GenBank/DDBJ databases">
        <authorList>
            <person name="Amaro Gonzalez C."/>
        </authorList>
    </citation>
    <scope>NUCLEOTIDE SEQUENCE</scope>
</reference>
<dbReference type="AlphaFoldDB" id="A0A0E9WFH6"/>
<name>A0A0E9WFH6_ANGAN</name>